<dbReference type="Pfam" id="PF12399">
    <property type="entry name" value="BCA_ABC_TP_C"/>
    <property type="match status" value="1"/>
</dbReference>
<evidence type="ECO:0000259" key="11">
    <source>
        <dbReference type="PROSITE" id="PS50893"/>
    </source>
</evidence>
<accession>A0A256FKI7</accession>
<keyword evidence="6" id="KW-0547">Nucleotide-binding</keyword>
<dbReference type="GO" id="GO:0042941">
    <property type="term" value="P:D-alanine transmembrane transport"/>
    <property type="evidence" value="ECO:0007669"/>
    <property type="project" value="TreeGrafter"/>
</dbReference>
<dbReference type="InterPro" id="IPR003439">
    <property type="entry name" value="ABC_transporter-like_ATP-bd"/>
</dbReference>
<evidence type="ECO:0000256" key="1">
    <source>
        <dbReference type="ARBA" id="ARBA00004533"/>
    </source>
</evidence>
<comment type="caution">
    <text evidence="12">The sequence shown here is derived from an EMBL/GenBank/DDBJ whole genome shotgun (WGS) entry which is preliminary data.</text>
</comment>
<evidence type="ECO:0000256" key="4">
    <source>
        <dbReference type="ARBA" id="ARBA00022475"/>
    </source>
</evidence>
<reference evidence="12 13" key="1">
    <citation type="submission" date="2017-07" db="EMBL/GenBank/DDBJ databases">
        <title>Phylogenetic study on the rhizospheric bacterium Ochrobactrum sp. A44.</title>
        <authorList>
            <person name="Krzyzanowska D.M."/>
            <person name="Ossowicki A."/>
            <person name="Rajewska M."/>
            <person name="Maciag T."/>
            <person name="Kaczynski Z."/>
            <person name="Czerwicka M."/>
            <person name="Jafra S."/>
        </authorList>
    </citation>
    <scope>NUCLEOTIDE SEQUENCE [LARGE SCALE GENOMIC DNA]</scope>
    <source>
        <strain evidence="12 13">PR17</strain>
    </source>
</reference>
<dbReference type="PROSITE" id="PS50893">
    <property type="entry name" value="ABC_TRANSPORTER_2"/>
    <property type="match status" value="1"/>
</dbReference>
<dbReference type="InterPro" id="IPR003593">
    <property type="entry name" value="AAA+_ATPase"/>
</dbReference>
<dbReference type="GO" id="GO:0005304">
    <property type="term" value="F:L-valine transmembrane transporter activity"/>
    <property type="evidence" value="ECO:0007669"/>
    <property type="project" value="TreeGrafter"/>
</dbReference>
<gene>
    <name evidence="12" type="ORF">CEV32_4552</name>
</gene>
<keyword evidence="3" id="KW-0813">Transport</keyword>
<dbReference type="CDD" id="cd03219">
    <property type="entry name" value="ABC_Mj1267_LivG_branched"/>
    <property type="match status" value="1"/>
</dbReference>
<feature type="transmembrane region" description="Helical" evidence="10">
    <location>
        <begin position="89"/>
        <end position="110"/>
    </location>
</feature>
<dbReference type="InterPro" id="IPR027417">
    <property type="entry name" value="P-loop_NTPase"/>
</dbReference>
<dbReference type="GO" id="GO:0005886">
    <property type="term" value="C:plasma membrane"/>
    <property type="evidence" value="ECO:0007669"/>
    <property type="project" value="UniProtKB-SubCell"/>
</dbReference>
<dbReference type="Pfam" id="PF02653">
    <property type="entry name" value="BPD_transp_2"/>
    <property type="match status" value="1"/>
</dbReference>
<keyword evidence="9 10" id="KW-0472">Membrane</keyword>
<dbReference type="InterPro" id="IPR043428">
    <property type="entry name" value="LivM-like"/>
</dbReference>
<dbReference type="GO" id="GO:0015808">
    <property type="term" value="P:L-alanine transport"/>
    <property type="evidence" value="ECO:0007669"/>
    <property type="project" value="TreeGrafter"/>
</dbReference>
<keyword evidence="8 10" id="KW-1133">Transmembrane helix</keyword>
<evidence type="ECO:0000313" key="13">
    <source>
        <dbReference type="Proteomes" id="UP000216345"/>
    </source>
</evidence>
<dbReference type="GO" id="GO:1903805">
    <property type="term" value="P:L-valine import across plasma membrane"/>
    <property type="evidence" value="ECO:0007669"/>
    <property type="project" value="TreeGrafter"/>
</dbReference>
<feature type="transmembrane region" description="Helical" evidence="10">
    <location>
        <begin position="161"/>
        <end position="178"/>
    </location>
</feature>
<dbReference type="Gene3D" id="3.40.50.300">
    <property type="entry name" value="P-loop containing nucleotide triphosphate hydrolases"/>
    <property type="match status" value="1"/>
</dbReference>
<feature type="transmembrane region" description="Helical" evidence="10">
    <location>
        <begin position="281"/>
        <end position="311"/>
    </location>
</feature>
<keyword evidence="4" id="KW-1003">Cell membrane</keyword>
<organism evidence="12 13">
    <name type="scientific">Brucella rhizosphaerae</name>
    <dbReference type="NCBI Taxonomy" id="571254"/>
    <lineage>
        <taxon>Bacteria</taxon>
        <taxon>Pseudomonadati</taxon>
        <taxon>Pseudomonadota</taxon>
        <taxon>Alphaproteobacteria</taxon>
        <taxon>Hyphomicrobiales</taxon>
        <taxon>Brucellaceae</taxon>
        <taxon>Brucella/Ochrobactrum group</taxon>
        <taxon>Brucella</taxon>
    </lineage>
</organism>
<evidence type="ECO:0000256" key="5">
    <source>
        <dbReference type="ARBA" id="ARBA00022692"/>
    </source>
</evidence>
<comment type="subcellular location">
    <subcellularLocation>
        <location evidence="1">Cell inner membrane</location>
    </subcellularLocation>
    <subcellularLocation>
        <location evidence="2">Cell membrane</location>
        <topology evidence="2">Multi-pass membrane protein</topology>
    </subcellularLocation>
</comment>
<dbReference type="CDD" id="cd06581">
    <property type="entry name" value="TM_PBP1_LivM_like"/>
    <property type="match status" value="1"/>
</dbReference>
<evidence type="ECO:0000256" key="10">
    <source>
        <dbReference type="SAM" id="Phobius"/>
    </source>
</evidence>
<dbReference type="SUPFAM" id="SSF52540">
    <property type="entry name" value="P-loop containing nucleoside triphosphate hydrolases"/>
    <property type="match status" value="1"/>
</dbReference>
<dbReference type="InterPro" id="IPR032823">
    <property type="entry name" value="BCA_ABC_TP_C"/>
</dbReference>
<name>A0A256FKI7_9HYPH</name>
<evidence type="ECO:0000256" key="3">
    <source>
        <dbReference type="ARBA" id="ARBA00022448"/>
    </source>
</evidence>
<evidence type="ECO:0000313" key="12">
    <source>
        <dbReference type="EMBL" id="OYR15280.1"/>
    </source>
</evidence>
<proteinExistence type="predicted"/>
<dbReference type="GO" id="GO:0005524">
    <property type="term" value="F:ATP binding"/>
    <property type="evidence" value="ECO:0007669"/>
    <property type="project" value="UniProtKB-KW"/>
</dbReference>
<dbReference type="OrthoDB" id="9805029at2"/>
<dbReference type="PANTHER" id="PTHR45772:SF7">
    <property type="entry name" value="AMINO ACID ABC TRANSPORTER ATP-BINDING PROTEIN"/>
    <property type="match status" value="1"/>
</dbReference>
<keyword evidence="5 10" id="KW-0812">Transmembrane</keyword>
<feature type="transmembrane region" description="Helical" evidence="10">
    <location>
        <begin position="198"/>
        <end position="217"/>
    </location>
</feature>
<evidence type="ECO:0000256" key="2">
    <source>
        <dbReference type="ARBA" id="ARBA00004651"/>
    </source>
</evidence>
<dbReference type="Proteomes" id="UP000216345">
    <property type="component" value="Unassembled WGS sequence"/>
</dbReference>
<dbReference type="Pfam" id="PF00005">
    <property type="entry name" value="ABC_tran"/>
    <property type="match status" value="1"/>
</dbReference>
<dbReference type="GO" id="GO:0015192">
    <property type="term" value="F:L-phenylalanine transmembrane transporter activity"/>
    <property type="evidence" value="ECO:0007669"/>
    <property type="project" value="TreeGrafter"/>
</dbReference>
<dbReference type="InterPro" id="IPR001851">
    <property type="entry name" value="ABC_transp_permease"/>
</dbReference>
<evidence type="ECO:0000256" key="8">
    <source>
        <dbReference type="ARBA" id="ARBA00022989"/>
    </source>
</evidence>
<sequence>MTTSTHSSSLQSDTQARTLADTPVTNRGFLSAALRNALVDSTAMVLLIIAVAIVAFIFGGPAIQRVVAYAAIMLTAVVGLQIFSGNTGIVSFGHAGFMGIGAYITGILTMPAAMQATTLRDLPSFMAGYELPFLGALIVVALAAIVIGFITGIPLLRLSGSSAPIATLALLIIIYTVLVAAREITRGSQPFYGVPRDVGLWTTVLVASIALTVARIFRDTPFGLAARAASDDERGAAAVGVNHRAAWLFSWVLSIIVAMAAGAMMAQFLGAFSPRDFYFDLGFTILAMLIVGGMHSALGAFSGVIATTVVIEIVRRFEGGGDILGFHVPPVFGLTQGALALAMILIIWRRPEGLFGKGEFNLLRRFGLAGKQTAAAEPARNPDATPIIASHLTRRYAGVVAVDDASLEFHTNMITGIIGPNGAGKTTFINMISGDVVPSSGHVSVSSDAIPHSAFRFARKGIARTFQNIRIFPRMTVMENVVVAARQVEPSLMLAEATAMRELQRMGLADFADRNAAGLAYGLRRRLEIARALVLKPRFLLLDEPAAGMNAVETADLIAILAEIRKERQIGIILIEHDMRLVMGLCERIVVIDHGKVIADGVPAEVQKNPDVVAAYLGSRSARTKQHHNEN</sequence>
<dbReference type="SMART" id="SM00382">
    <property type="entry name" value="AAA"/>
    <property type="match status" value="1"/>
</dbReference>
<dbReference type="GO" id="GO:1903806">
    <property type="term" value="P:L-isoleucine import across plasma membrane"/>
    <property type="evidence" value="ECO:0007669"/>
    <property type="project" value="TreeGrafter"/>
</dbReference>
<evidence type="ECO:0000256" key="9">
    <source>
        <dbReference type="ARBA" id="ARBA00023136"/>
    </source>
</evidence>
<feature type="transmembrane region" description="Helical" evidence="10">
    <location>
        <begin position="37"/>
        <end position="59"/>
    </location>
</feature>
<feature type="transmembrane region" description="Helical" evidence="10">
    <location>
        <begin position="66"/>
        <end position="83"/>
    </location>
</feature>
<keyword evidence="13" id="KW-1185">Reference proteome</keyword>
<dbReference type="GO" id="GO:0015188">
    <property type="term" value="F:L-isoleucine transmembrane transporter activity"/>
    <property type="evidence" value="ECO:0007669"/>
    <property type="project" value="TreeGrafter"/>
</dbReference>
<dbReference type="RefSeq" id="WP_094575831.1">
    <property type="nucleotide sequence ID" value="NZ_JBHEEL010000008.1"/>
</dbReference>
<keyword evidence="7" id="KW-0067">ATP-binding</keyword>
<feature type="domain" description="ABC transporter" evidence="11">
    <location>
        <begin position="387"/>
        <end position="619"/>
    </location>
</feature>
<feature type="transmembrane region" description="Helical" evidence="10">
    <location>
        <begin position="248"/>
        <end position="269"/>
    </location>
</feature>
<dbReference type="PANTHER" id="PTHR45772">
    <property type="entry name" value="CONSERVED COMPONENT OF ABC TRANSPORTER FOR NATURAL AMINO ACIDS-RELATED"/>
    <property type="match status" value="1"/>
</dbReference>
<evidence type="ECO:0000256" key="7">
    <source>
        <dbReference type="ARBA" id="ARBA00022840"/>
    </source>
</evidence>
<protein>
    <submittedName>
        <fullName evidence="12">Branched-chain amino acid transport system / permease component family protein</fullName>
    </submittedName>
</protein>
<dbReference type="EMBL" id="NNRK01000025">
    <property type="protein sequence ID" value="OYR15280.1"/>
    <property type="molecule type" value="Genomic_DNA"/>
</dbReference>
<dbReference type="InterPro" id="IPR051120">
    <property type="entry name" value="ABC_AA/LPS_Transport"/>
</dbReference>
<dbReference type="GO" id="GO:0016887">
    <property type="term" value="F:ATP hydrolysis activity"/>
    <property type="evidence" value="ECO:0007669"/>
    <property type="project" value="InterPro"/>
</dbReference>
<feature type="transmembrane region" description="Helical" evidence="10">
    <location>
        <begin position="331"/>
        <end position="348"/>
    </location>
</feature>
<dbReference type="AlphaFoldDB" id="A0A256FKI7"/>
<feature type="transmembrane region" description="Helical" evidence="10">
    <location>
        <begin position="131"/>
        <end position="155"/>
    </location>
</feature>
<evidence type="ECO:0000256" key="6">
    <source>
        <dbReference type="ARBA" id="ARBA00022741"/>
    </source>
</evidence>